<keyword evidence="4 5" id="KW-0067">ATP-binding</keyword>
<dbReference type="InterPro" id="IPR003593">
    <property type="entry name" value="AAA+_ATPase"/>
</dbReference>
<evidence type="ECO:0000256" key="4">
    <source>
        <dbReference type="ARBA" id="ARBA00022840"/>
    </source>
</evidence>
<dbReference type="EC" id="3.6.3.17" evidence="5"/>
<evidence type="ECO:0000313" key="5">
    <source>
        <dbReference type="EMBL" id="SQP80781.1"/>
    </source>
</evidence>
<name>A0A2X7ERU5_ECOLX</name>
<dbReference type="CDD" id="cd03215">
    <property type="entry name" value="ABC_Carb_Monos_II"/>
    <property type="match status" value="1"/>
</dbReference>
<dbReference type="SUPFAM" id="SSF52540">
    <property type="entry name" value="P-loop containing nucleoside triphosphate hydrolases"/>
    <property type="match status" value="2"/>
</dbReference>
<dbReference type="InterPro" id="IPR027417">
    <property type="entry name" value="P-loop_NTPase"/>
</dbReference>
<reference evidence="5 6" key="1">
    <citation type="submission" date="2018-06" db="EMBL/GenBank/DDBJ databases">
        <authorList>
            <consortium name="Pathogen Informatics"/>
            <person name="Doyle S."/>
        </authorList>
    </citation>
    <scope>NUCLEOTIDE SEQUENCE [LARGE SCALE GENOMIC DNA]</scope>
    <source>
        <strain evidence="5 6">VREC0535</strain>
    </source>
</reference>
<evidence type="ECO:0000256" key="1">
    <source>
        <dbReference type="ARBA" id="ARBA00022448"/>
    </source>
</evidence>
<dbReference type="Gene3D" id="3.40.50.300">
    <property type="entry name" value="P-loop containing nucleotide triphosphate hydrolases"/>
    <property type="match status" value="2"/>
</dbReference>
<dbReference type="Proteomes" id="UP000250671">
    <property type="component" value="Unassembled WGS sequence"/>
</dbReference>
<dbReference type="InterPro" id="IPR003439">
    <property type="entry name" value="ABC_transporter-like_ATP-bd"/>
</dbReference>
<proteinExistence type="predicted"/>
<dbReference type="PANTHER" id="PTHR43790">
    <property type="entry name" value="CARBOHYDRATE TRANSPORT ATP-BINDING PROTEIN MG119-RELATED"/>
    <property type="match status" value="1"/>
</dbReference>
<dbReference type="GO" id="GO:0016887">
    <property type="term" value="F:ATP hydrolysis activity"/>
    <property type="evidence" value="ECO:0007669"/>
    <property type="project" value="InterPro"/>
</dbReference>
<gene>
    <name evidence="5" type="primary">yphE</name>
    <name evidence="5" type="ORF">SAMEA3752557_00951</name>
</gene>
<dbReference type="SMART" id="SM00382">
    <property type="entry name" value="AAA"/>
    <property type="match status" value="2"/>
</dbReference>
<keyword evidence="5" id="KW-0378">Hydrolase</keyword>
<evidence type="ECO:0000256" key="3">
    <source>
        <dbReference type="ARBA" id="ARBA00022741"/>
    </source>
</evidence>
<keyword evidence="1" id="KW-0813">Transport</keyword>
<dbReference type="PROSITE" id="PS00211">
    <property type="entry name" value="ABC_TRANSPORTER_1"/>
    <property type="match status" value="1"/>
</dbReference>
<evidence type="ECO:0000256" key="2">
    <source>
        <dbReference type="ARBA" id="ARBA00022737"/>
    </source>
</evidence>
<dbReference type="PROSITE" id="PS50893">
    <property type="entry name" value="ABC_TRANSPORTER_2"/>
    <property type="match status" value="2"/>
</dbReference>
<protein>
    <submittedName>
        <fullName evidence="5">Putative ABC transporter ATP-binding protein</fullName>
        <ecNumber evidence="5">3.6.3.17</ecNumber>
    </submittedName>
</protein>
<organism evidence="5 6">
    <name type="scientific">Escherichia coli</name>
    <dbReference type="NCBI Taxonomy" id="562"/>
    <lineage>
        <taxon>Bacteria</taxon>
        <taxon>Pseudomonadati</taxon>
        <taxon>Pseudomonadota</taxon>
        <taxon>Gammaproteobacteria</taxon>
        <taxon>Enterobacterales</taxon>
        <taxon>Enterobacteriaceae</taxon>
        <taxon>Escherichia</taxon>
    </lineage>
</organism>
<dbReference type="RefSeq" id="WP_047084709.1">
    <property type="nucleotide sequence ID" value="NZ_BFKY01000080.1"/>
</dbReference>
<dbReference type="CDD" id="cd03216">
    <property type="entry name" value="ABC_Carb_Monos_I"/>
    <property type="match status" value="1"/>
</dbReference>
<sequence>MFTATEAVPVAKVVAGNKRYPGVVALDNVNFTLNKGEVRALLGKNGAGKSTLIRMLTGSERPDSGEIWIGETRLEGDEATLTRRAAELGVRAVYQELSLVEGLTVAENLCLGQWPRYNGMIDYLQMAQDAQRCLQALSVDVSPEQLVSTLSPAHKQLVEIARVMKGEPRVVILDEPTSSLASAEVELVISAVKKMSALGVAVIYVSHRMEEIRRIASCATVMRDGQVAGDVMLENTSTHHIVSLMLGRDHVDIAPVAPQEIVDQAVLEVRALRHKPKLEDISFTLRRGEVLGIAGLLGAGRSELLKAIVGLETYEQGEIVINGEKIMRPDYGDMLKRGIGYTPENRKEAGIIPWLGVDENTVLTNRQKISANGVLQWSTIRRLTEEVMQRMTVKAASSETPIGTLSGGNQQKVVIGRWVYAASQILLLDEPTRGVDIEAKQQIYRIVRELAAEGKSVVFISSEVEELPLVCDRILLLQHGTFSQEFHAPVNVDELMSAILSVH</sequence>
<keyword evidence="3" id="KW-0547">Nucleotide-binding</keyword>
<dbReference type="InterPro" id="IPR050107">
    <property type="entry name" value="ABC_carbohydrate_import_ATPase"/>
</dbReference>
<accession>A0A2X7ERU5</accession>
<dbReference type="EMBL" id="UCZA01000004">
    <property type="protein sequence ID" value="SQP80781.1"/>
    <property type="molecule type" value="Genomic_DNA"/>
</dbReference>
<dbReference type="AlphaFoldDB" id="A0A2X7ERU5"/>
<dbReference type="PANTHER" id="PTHR43790:SF9">
    <property type="entry name" value="GALACTOFURANOSE TRANSPORTER ATP-BINDING PROTEIN YTFR"/>
    <property type="match status" value="1"/>
</dbReference>
<dbReference type="InterPro" id="IPR017871">
    <property type="entry name" value="ABC_transporter-like_CS"/>
</dbReference>
<keyword evidence="2" id="KW-0677">Repeat</keyword>
<evidence type="ECO:0000313" key="6">
    <source>
        <dbReference type="Proteomes" id="UP000250671"/>
    </source>
</evidence>
<dbReference type="GO" id="GO:0005524">
    <property type="term" value="F:ATP binding"/>
    <property type="evidence" value="ECO:0007669"/>
    <property type="project" value="UniProtKB-KW"/>
</dbReference>
<dbReference type="Pfam" id="PF00005">
    <property type="entry name" value="ABC_tran"/>
    <property type="match status" value="2"/>
</dbReference>